<evidence type="ECO:0000256" key="1">
    <source>
        <dbReference type="SAM" id="MobiDB-lite"/>
    </source>
</evidence>
<feature type="chain" id="PRO_5025411245" description="Secreted protein" evidence="2">
    <location>
        <begin position="27"/>
        <end position="154"/>
    </location>
</feature>
<evidence type="ECO:0000256" key="2">
    <source>
        <dbReference type="SAM" id="SignalP"/>
    </source>
</evidence>
<dbReference type="AlphaFoldDB" id="A0A6A6NN21"/>
<gene>
    <name evidence="3" type="ORF">BDY21DRAFT_146302</name>
</gene>
<keyword evidence="2" id="KW-0732">Signal</keyword>
<accession>A0A6A6NN21</accession>
<feature type="signal peptide" evidence="2">
    <location>
        <begin position="1"/>
        <end position="26"/>
    </location>
</feature>
<protein>
    <recommendedName>
        <fullName evidence="5">Secreted protein</fullName>
    </recommendedName>
</protein>
<dbReference type="EMBL" id="MU001700">
    <property type="protein sequence ID" value="KAF2453076.1"/>
    <property type="molecule type" value="Genomic_DNA"/>
</dbReference>
<keyword evidence="4" id="KW-1185">Reference proteome</keyword>
<feature type="compositionally biased region" description="Basic residues" evidence="1">
    <location>
        <begin position="109"/>
        <end position="121"/>
    </location>
</feature>
<reference evidence="3" key="1">
    <citation type="journal article" date="2020" name="Stud. Mycol.">
        <title>101 Dothideomycetes genomes: a test case for predicting lifestyles and emergence of pathogens.</title>
        <authorList>
            <person name="Haridas S."/>
            <person name="Albert R."/>
            <person name="Binder M."/>
            <person name="Bloem J."/>
            <person name="Labutti K."/>
            <person name="Salamov A."/>
            <person name="Andreopoulos B."/>
            <person name="Baker S."/>
            <person name="Barry K."/>
            <person name="Bills G."/>
            <person name="Bluhm B."/>
            <person name="Cannon C."/>
            <person name="Castanera R."/>
            <person name="Culley D."/>
            <person name="Daum C."/>
            <person name="Ezra D."/>
            <person name="Gonzalez J."/>
            <person name="Henrissat B."/>
            <person name="Kuo A."/>
            <person name="Liang C."/>
            <person name="Lipzen A."/>
            <person name="Lutzoni F."/>
            <person name="Magnuson J."/>
            <person name="Mondo S."/>
            <person name="Nolan M."/>
            <person name="Ohm R."/>
            <person name="Pangilinan J."/>
            <person name="Park H.-J."/>
            <person name="Ramirez L."/>
            <person name="Alfaro M."/>
            <person name="Sun H."/>
            <person name="Tritt A."/>
            <person name="Yoshinaga Y."/>
            <person name="Zwiers L.-H."/>
            <person name="Turgeon B."/>
            <person name="Goodwin S."/>
            <person name="Spatafora J."/>
            <person name="Crous P."/>
            <person name="Grigoriev I."/>
        </authorList>
    </citation>
    <scope>NUCLEOTIDE SEQUENCE</scope>
    <source>
        <strain evidence="3">ATCC 16933</strain>
    </source>
</reference>
<evidence type="ECO:0000313" key="3">
    <source>
        <dbReference type="EMBL" id="KAF2453076.1"/>
    </source>
</evidence>
<sequence length="154" mass="17173">MAFSFFFCSFFFSFFFFGGQFERVETSSGSIFLEVVCLRRNDIPFGMYTMLGLGVRERPNFKPPRSTPVSHAETRTLAARSDCCCREVLVRAAGRDAPRSGLSGAEPRRARRCSAKRRAARPRSAGCNAPLRPTHRYLSIGCIIRTSSSTALTI</sequence>
<name>A0A6A6NN21_9PEZI</name>
<proteinExistence type="predicted"/>
<evidence type="ECO:0008006" key="5">
    <source>
        <dbReference type="Google" id="ProtNLM"/>
    </source>
</evidence>
<organism evidence="3 4">
    <name type="scientific">Lineolata rhizophorae</name>
    <dbReference type="NCBI Taxonomy" id="578093"/>
    <lineage>
        <taxon>Eukaryota</taxon>
        <taxon>Fungi</taxon>
        <taxon>Dikarya</taxon>
        <taxon>Ascomycota</taxon>
        <taxon>Pezizomycotina</taxon>
        <taxon>Dothideomycetes</taxon>
        <taxon>Dothideomycetes incertae sedis</taxon>
        <taxon>Lineolatales</taxon>
        <taxon>Lineolataceae</taxon>
        <taxon>Lineolata</taxon>
    </lineage>
</organism>
<dbReference type="Proteomes" id="UP000799766">
    <property type="component" value="Unassembled WGS sequence"/>
</dbReference>
<evidence type="ECO:0000313" key="4">
    <source>
        <dbReference type="Proteomes" id="UP000799766"/>
    </source>
</evidence>
<feature type="region of interest" description="Disordered" evidence="1">
    <location>
        <begin position="97"/>
        <end position="127"/>
    </location>
</feature>